<feature type="compositionally biased region" description="Polar residues" evidence="1">
    <location>
        <begin position="130"/>
        <end position="153"/>
    </location>
</feature>
<organism evidence="3 4">
    <name type="scientific">Ilex paraguariensis</name>
    <name type="common">yerba mate</name>
    <dbReference type="NCBI Taxonomy" id="185542"/>
    <lineage>
        <taxon>Eukaryota</taxon>
        <taxon>Viridiplantae</taxon>
        <taxon>Streptophyta</taxon>
        <taxon>Embryophyta</taxon>
        <taxon>Tracheophyta</taxon>
        <taxon>Spermatophyta</taxon>
        <taxon>Magnoliopsida</taxon>
        <taxon>eudicotyledons</taxon>
        <taxon>Gunneridae</taxon>
        <taxon>Pentapetalae</taxon>
        <taxon>asterids</taxon>
        <taxon>campanulids</taxon>
        <taxon>Aquifoliales</taxon>
        <taxon>Aquifoliaceae</taxon>
        <taxon>Ilex</taxon>
    </lineage>
</organism>
<dbReference type="Proteomes" id="UP001642360">
    <property type="component" value="Unassembled WGS sequence"/>
</dbReference>
<dbReference type="EMBL" id="CAUOFW020000989">
    <property type="protein sequence ID" value="CAK9139807.1"/>
    <property type="molecule type" value="Genomic_DNA"/>
</dbReference>
<protein>
    <recommendedName>
        <fullName evidence="2">DUF7028 domain-containing protein</fullName>
    </recommendedName>
</protein>
<feature type="compositionally biased region" description="Basic residues" evidence="1">
    <location>
        <begin position="120"/>
        <end position="129"/>
    </location>
</feature>
<name>A0ABC8R512_9AQUA</name>
<feature type="domain" description="DUF7028" evidence="2">
    <location>
        <begin position="158"/>
        <end position="224"/>
    </location>
</feature>
<evidence type="ECO:0000313" key="4">
    <source>
        <dbReference type="Proteomes" id="UP001642360"/>
    </source>
</evidence>
<dbReference type="Pfam" id="PF22970">
    <property type="entry name" value="DUF7028"/>
    <property type="match status" value="1"/>
</dbReference>
<reference evidence="3 4" key="1">
    <citation type="submission" date="2024-02" db="EMBL/GenBank/DDBJ databases">
        <authorList>
            <person name="Vignale AGUSTIN F."/>
            <person name="Sosa J E."/>
            <person name="Modenutti C."/>
        </authorList>
    </citation>
    <scope>NUCLEOTIDE SEQUENCE [LARGE SCALE GENOMIC DNA]</scope>
</reference>
<dbReference type="AlphaFoldDB" id="A0ABC8R512"/>
<dbReference type="InterPro" id="IPR054292">
    <property type="entry name" value="DUF7028"/>
</dbReference>
<accession>A0ABC8R512</accession>
<feature type="region of interest" description="Disordered" evidence="1">
    <location>
        <begin position="96"/>
        <end position="168"/>
    </location>
</feature>
<keyword evidence="4" id="KW-1185">Reference proteome</keyword>
<sequence length="250" mass="28537">MRRLVLSSECNEDDVVGRKNVNKESLDGRMQVVGRVLRSKTMSMNGDEKVFDGGKGENVRMIGRPWKRIKGQRGRPPKVKWINGVSLVIGDEKEKVMGSKKNSGNKASEVINVEKEKVTRSKGKSHRPKNQSQRNRLTSHSHQVGRSANGKQLETNKHKKEGEVGRREEKQLVREQIISMLKKAGCTVEYRPRQSREYLDAVYVDPEGRTYWSVTLAYRKLKEKVEDGVADNKTISAFIPIPEEVFQQTF</sequence>
<gene>
    <name evidence="3" type="ORF">ILEXP_LOCUS7207</name>
</gene>
<comment type="caution">
    <text evidence="3">The sequence shown here is derived from an EMBL/GenBank/DDBJ whole genome shotgun (WGS) entry which is preliminary data.</text>
</comment>
<proteinExistence type="predicted"/>
<evidence type="ECO:0000259" key="2">
    <source>
        <dbReference type="Pfam" id="PF22970"/>
    </source>
</evidence>
<feature type="compositionally biased region" description="Basic and acidic residues" evidence="1">
    <location>
        <begin position="154"/>
        <end position="168"/>
    </location>
</feature>
<evidence type="ECO:0000313" key="3">
    <source>
        <dbReference type="EMBL" id="CAK9139807.1"/>
    </source>
</evidence>
<evidence type="ECO:0000256" key="1">
    <source>
        <dbReference type="SAM" id="MobiDB-lite"/>
    </source>
</evidence>